<dbReference type="GO" id="GO:0008270">
    <property type="term" value="F:zinc ion binding"/>
    <property type="evidence" value="ECO:0007669"/>
    <property type="project" value="InterPro"/>
</dbReference>
<evidence type="ECO:0000256" key="8">
    <source>
        <dbReference type="SAM" id="Phobius"/>
    </source>
</evidence>
<reference evidence="10" key="1">
    <citation type="journal article" date="2020" name="Stud. Mycol.">
        <title>101 Dothideomycetes genomes: a test case for predicting lifestyles and emergence of pathogens.</title>
        <authorList>
            <person name="Haridas S."/>
            <person name="Albert R."/>
            <person name="Binder M."/>
            <person name="Bloem J."/>
            <person name="Labutti K."/>
            <person name="Salamov A."/>
            <person name="Andreopoulos B."/>
            <person name="Baker S."/>
            <person name="Barry K."/>
            <person name="Bills G."/>
            <person name="Bluhm B."/>
            <person name="Cannon C."/>
            <person name="Castanera R."/>
            <person name="Culley D."/>
            <person name="Daum C."/>
            <person name="Ezra D."/>
            <person name="Gonzalez J."/>
            <person name="Henrissat B."/>
            <person name="Kuo A."/>
            <person name="Liang C."/>
            <person name="Lipzen A."/>
            <person name="Lutzoni F."/>
            <person name="Magnuson J."/>
            <person name="Mondo S."/>
            <person name="Nolan M."/>
            <person name="Ohm R."/>
            <person name="Pangilinan J."/>
            <person name="Park H.-J."/>
            <person name="Ramirez L."/>
            <person name="Alfaro M."/>
            <person name="Sun H."/>
            <person name="Tritt A."/>
            <person name="Yoshinaga Y."/>
            <person name="Zwiers L.-H."/>
            <person name="Turgeon B."/>
            <person name="Goodwin S."/>
            <person name="Spatafora J."/>
            <person name="Crous P."/>
            <person name="Grigoriev I."/>
        </authorList>
    </citation>
    <scope>NUCLEOTIDE SEQUENCE</scope>
    <source>
        <strain evidence="10">CBS 133067</strain>
    </source>
</reference>
<feature type="domain" description="Zn(2)-C6 fungal-type" evidence="9">
    <location>
        <begin position="14"/>
        <end position="49"/>
    </location>
</feature>
<evidence type="ECO:0000256" key="7">
    <source>
        <dbReference type="SAM" id="MobiDB-lite"/>
    </source>
</evidence>
<feature type="region of interest" description="Disordered" evidence="7">
    <location>
        <begin position="81"/>
        <end position="181"/>
    </location>
</feature>
<dbReference type="CDD" id="cd00067">
    <property type="entry name" value="GAL4"/>
    <property type="match status" value="1"/>
</dbReference>
<keyword evidence="8" id="KW-1133">Transmembrane helix</keyword>
<feature type="region of interest" description="Disordered" evidence="7">
    <location>
        <begin position="53"/>
        <end position="72"/>
    </location>
</feature>
<name>A0A9P4I8V0_9PEZI</name>
<keyword evidence="11" id="KW-1185">Reference proteome</keyword>
<evidence type="ECO:0000256" key="6">
    <source>
        <dbReference type="ARBA" id="ARBA00023242"/>
    </source>
</evidence>
<feature type="compositionally biased region" description="Polar residues" evidence="7">
    <location>
        <begin position="120"/>
        <end position="130"/>
    </location>
</feature>
<dbReference type="Pfam" id="PF04082">
    <property type="entry name" value="Fungal_trans"/>
    <property type="match status" value="1"/>
</dbReference>
<evidence type="ECO:0000256" key="2">
    <source>
        <dbReference type="ARBA" id="ARBA00022833"/>
    </source>
</evidence>
<dbReference type="SMART" id="SM00066">
    <property type="entry name" value="GAL4"/>
    <property type="match status" value="1"/>
</dbReference>
<dbReference type="EMBL" id="ML978130">
    <property type="protein sequence ID" value="KAF2096104.1"/>
    <property type="molecule type" value="Genomic_DNA"/>
</dbReference>
<dbReference type="InterPro" id="IPR036864">
    <property type="entry name" value="Zn2-C6_fun-type_DNA-bd_sf"/>
</dbReference>
<dbReference type="CDD" id="cd12148">
    <property type="entry name" value="fungal_TF_MHR"/>
    <property type="match status" value="1"/>
</dbReference>
<keyword evidence="3" id="KW-0805">Transcription regulation</keyword>
<dbReference type="Pfam" id="PF00172">
    <property type="entry name" value="Zn_clus"/>
    <property type="match status" value="1"/>
</dbReference>
<organism evidence="10 11">
    <name type="scientific">Rhizodiscina lignyota</name>
    <dbReference type="NCBI Taxonomy" id="1504668"/>
    <lineage>
        <taxon>Eukaryota</taxon>
        <taxon>Fungi</taxon>
        <taxon>Dikarya</taxon>
        <taxon>Ascomycota</taxon>
        <taxon>Pezizomycotina</taxon>
        <taxon>Dothideomycetes</taxon>
        <taxon>Pleosporomycetidae</taxon>
        <taxon>Aulographales</taxon>
        <taxon>Rhizodiscinaceae</taxon>
        <taxon>Rhizodiscina</taxon>
    </lineage>
</organism>
<evidence type="ECO:0000256" key="5">
    <source>
        <dbReference type="ARBA" id="ARBA00023163"/>
    </source>
</evidence>
<evidence type="ECO:0000256" key="1">
    <source>
        <dbReference type="ARBA" id="ARBA00022723"/>
    </source>
</evidence>
<feature type="compositionally biased region" description="Polar residues" evidence="7">
    <location>
        <begin position="157"/>
        <end position="166"/>
    </location>
</feature>
<dbReference type="Gene3D" id="4.10.240.10">
    <property type="entry name" value="Zn(2)-C6 fungal-type DNA-binding domain"/>
    <property type="match status" value="1"/>
</dbReference>
<keyword evidence="4" id="KW-0238">DNA-binding</keyword>
<evidence type="ECO:0000313" key="11">
    <source>
        <dbReference type="Proteomes" id="UP000799772"/>
    </source>
</evidence>
<protein>
    <recommendedName>
        <fullName evidence="9">Zn(2)-C6 fungal-type domain-containing protein</fullName>
    </recommendedName>
</protein>
<accession>A0A9P4I8V0</accession>
<keyword evidence="2" id="KW-0862">Zinc</keyword>
<keyword evidence="8" id="KW-0472">Membrane</keyword>
<dbReference type="InterPro" id="IPR052073">
    <property type="entry name" value="Amide_Lactam_Regulators"/>
</dbReference>
<dbReference type="GO" id="GO:0003677">
    <property type="term" value="F:DNA binding"/>
    <property type="evidence" value="ECO:0007669"/>
    <property type="project" value="UniProtKB-KW"/>
</dbReference>
<dbReference type="InterPro" id="IPR001138">
    <property type="entry name" value="Zn2Cys6_DnaBD"/>
</dbReference>
<dbReference type="PROSITE" id="PS50048">
    <property type="entry name" value="ZN2_CY6_FUNGAL_2"/>
    <property type="match status" value="1"/>
</dbReference>
<evidence type="ECO:0000313" key="10">
    <source>
        <dbReference type="EMBL" id="KAF2096104.1"/>
    </source>
</evidence>
<feature type="transmembrane region" description="Helical" evidence="8">
    <location>
        <begin position="391"/>
        <end position="410"/>
    </location>
</feature>
<dbReference type="GO" id="GO:0000981">
    <property type="term" value="F:DNA-binding transcription factor activity, RNA polymerase II-specific"/>
    <property type="evidence" value="ECO:0007669"/>
    <property type="project" value="InterPro"/>
</dbReference>
<evidence type="ECO:0000256" key="3">
    <source>
        <dbReference type="ARBA" id="ARBA00023015"/>
    </source>
</evidence>
<dbReference type="GO" id="GO:0006351">
    <property type="term" value="P:DNA-templated transcription"/>
    <property type="evidence" value="ECO:0007669"/>
    <property type="project" value="InterPro"/>
</dbReference>
<dbReference type="PANTHER" id="PTHR47171:SF1">
    <property type="entry name" value="ZN(II)2CYS6 TRANSCRIPTION FACTOR (EUROFUNG)"/>
    <property type="match status" value="1"/>
</dbReference>
<dbReference type="PANTHER" id="PTHR47171">
    <property type="entry name" value="FARA-RELATED"/>
    <property type="match status" value="1"/>
</dbReference>
<keyword evidence="5" id="KW-0804">Transcription</keyword>
<proteinExistence type="predicted"/>
<dbReference type="AlphaFoldDB" id="A0A9P4I8V0"/>
<dbReference type="OrthoDB" id="5121955at2759"/>
<evidence type="ECO:0000256" key="4">
    <source>
        <dbReference type="ARBA" id="ARBA00023125"/>
    </source>
</evidence>
<keyword evidence="6" id="KW-0539">Nucleus</keyword>
<comment type="caution">
    <text evidence="10">The sequence shown here is derived from an EMBL/GenBank/DDBJ whole genome shotgun (WGS) entry which is preliminary data.</text>
</comment>
<feature type="transmembrane region" description="Helical" evidence="8">
    <location>
        <begin position="319"/>
        <end position="340"/>
    </location>
</feature>
<sequence length="758" mass="84611">MAVEGPVRLRAAKACKRCNQRRVKCDALEKGTPCSRCKASDVRPSDCVLIQSRRGTYARKKAKFDHPRKDHTTQIDAEAATINVVPASNDGRDGPSGHTPDSPSSSRYAGVDHASHQLRRSSTSLSETDNQPPPPPPAPTVHEERDHPSTAPISHETPATTVSSVPTGIDGTSPESGLSDSSATSYREISWAAMLDHFLESRRDKKNMIDKCSITYLGESFPLSMVMEDFKENGKLRLHHPGPPLLESQVMQIEKPSETLHPGHMLPEDIAFLNAKEAFDHPSQEILDALIGSFMDRVYPLYPIVNRQEFMQQYKAKKIAWILLHALCFASATFCPLAILHRAGFAGRKQARFSFYRKAKALFDMGYEANKITILQSVILMTMWGGGPNNYWNFYSWIGTGVTIAEAMGIHRSMAGTNMNPQDRSLLKRLWWVLVVRDASCGTLVGRPFRIDMTHSDTEMLTMEDFEYDMRDPDFAKHPLRNTYGLYQIAISELAIILREIVSFRFCIDRPHVKASTISNLDERLQSWRKSLPMELSFSDNAVNLSVFSSSLSIQYNHHLILAHLGRVDLNSNIGTSETGSVVSKSDQHIPEIAAQRISSLACTIITKANPLIMPHETFQGIFLAQVVFYTQMKSPQTLMAQLGRTALVSCQMAWADIREAWDPAPWIMKLFDNLVSNLNQESSLDSEVDITMNSFHALEHPTAVSLLDPNAVAGYEMSWSTHPMLSTFFDDGSAFQTPPDFVMPPYFGATDSVGLLQ</sequence>
<keyword evidence="8" id="KW-0812">Transmembrane</keyword>
<dbReference type="InterPro" id="IPR007219">
    <property type="entry name" value="XnlR_reg_dom"/>
</dbReference>
<dbReference type="SMART" id="SM00906">
    <property type="entry name" value="Fungal_trans"/>
    <property type="match status" value="1"/>
</dbReference>
<keyword evidence="1" id="KW-0479">Metal-binding</keyword>
<dbReference type="Proteomes" id="UP000799772">
    <property type="component" value="Unassembled WGS sequence"/>
</dbReference>
<gene>
    <name evidence="10" type="ORF">NA57DRAFT_78876</name>
</gene>
<dbReference type="SUPFAM" id="SSF57701">
    <property type="entry name" value="Zn2/Cys6 DNA-binding domain"/>
    <property type="match status" value="1"/>
</dbReference>
<evidence type="ECO:0000259" key="9">
    <source>
        <dbReference type="PROSITE" id="PS50048"/>
    </source>
</evidence>